<dbReference type="SUPFAM" id="SSF81383">
    <property type="entry name" value="F-box domain"/>
    <property type="match status" value="1"/>
</dbReference>
<dbReference type="InterPro" id="IPR001810">
    <property type="entry name" value="F-box_dom"/>
</dbReference>
<dbReference type="Gene3D" id="1.20.1280.50">
    <property type="match status" value="1"/>
</dbReference>
<dbReference type="Gene3D" id="3.80.10.10">
    <property type="entry name" value="Ribonuclease Inhibitor"/>
    <property type="match status" value="1"/>
</dbReference>
<dbReference type="Proteomes" id="UP001154282">
    <property type="component" value="Unassembled WGS sequence"/>
</dbReference>
<dbReference type="Pfam" id="PF24758">
    <property type="entry name" value="LRR_At5g56370"/>
    <property type="match status" value="1"/>
</dbReference>
<evidence type="ECO:0000313" key="2">
    <source>
        <dbReference type="EMBL" id="CAI0458658.1"/>
    </source>
</evidence>
<organism evidence="2 3">
    <name type="scientific">Linum tenue</name>
    <dbReference type="NCBI Taxonomy" id="586396"/>
    <lineage>
        <taxon>Eukaryota</taxon>
        <taxon>Viridiplantae</taxon>
        <taxon>Streptophyta</taxon>
        <taxon>Embryophyta</taxon>
        <taxon>Tracheophyta</taxon>
        <taxon>Spermatophyta</taxon>
        <taxon>Magnoliopsida</taxon>
        <taxon>eudicotyledons</taxon>
        <taxon>Gunneridae</taxon>
        <taxon>Pentapetalae</taxon>
        <taxon>rosids</taxon>
        <taxon>fabids</taxon>
        <taxon>Malpighiales</taxon>
        <taxon>Linaceae</taxon>
        <taxon>Linum</taxon>
    </lineage>
</organism>
<proteinExistence type="predicted"/>
<dbReference type="PROSITE" id="PS50181">
    <property type="entry name" value="FBOX"/>
    <property type="match status" value="1"/>
</dbReference>
<dbReference type="EMBL" id="CAMGYJ010000008">
    <property type="protein sequence ID" value="CAI0458658.1"/>
    <property type="molecule type" value="Genomic_DNA"/>
</dbReference>
<protein>
    <recommendedName>
        <fullName evidence="1">F-box domain-containing protein</fullName>
    </recommendedName>
</protein>
<name>A0AAV0NJ73_9ROSI</name>
<sequence length="482" mass="54117">MRAVPSQNSEERELGFLSFFVASESSVQDEATMSRLCESSADRISHLPYDVMQRILSFLPVNDAARTATLSKQWRHNWRANTQLVFDGDFGEISKEGSYDSNAIKLMFQICKALMVHDGPITKFVLEIPGLRRPSPDINHIVHFLAKKGVQELALIFSDDGIDDGNPMIEREMPSALFSAGQLSSLILRDCDFSVAPSWFLGFSKLTHLELANVNVESSFYSDFLPICPLLQDLKLFICDSHVEFHLKAELVAPSLKVFESNVWNVCFKHTPLLSVVSISPVNDPEDCEQSGFHVYNPDIAAVLGSLPAIQELVVGLELLLFFASGNVPCILPTHLHHLKVLELHYILLHRISEARVLLCLITSSPNLQRLLILSGVDDTLPEKEVIDSLQLLLLGAEDHSTASCFRCLQELSLKEVLGTRVELDLLRFVLATAPLLRRIFIRPAGKLDTSKSHKFLKEMTQYKRASKEAEIIYFWNDEADT</sequence>
<evidence type="ECO:0000259" key="1">
    <source>
        <dbReference type="PROSITE" id="PS50181"/>
    </source>
</evidence>
<feature type="domain" description="F-box" evidence="1">
    <location>
        <begin position="41"/>
        <end position="75"/>
    </location>
</feature>
<dbReference type="SUPFAM" id="SSF52047">
    <property type="entry name" value="RNI-like"/>
    <property type="match status" value="1"/>
</dbReference>
<dbReference type="InterPro" id="IPR032675">
    <property type="entry name" value="LRR_dom_sf"/>
</dbReference>
<evidence type="ECO:0000313" key="3">
    <source>
        <dbReference type="Proteomes" id="UP001154282"/>
    </source>
</evidence>
<dbReference type="AlphaFoldDB" id="A0AAV0NJ73"/>
<comment type="caution">
    <text evidence="2">The sequence shown here is derived from an EMBL/GenBank/DDBJ whole genome shotgun (WGS) entry which is preliminary data.</text>
</comment>
<dbReference type="Pfam" id="PF00646">
    <property type="entry name" value="F-box"/>
    <property type="match status" value="1"/>
</dbReference>
<keyword evidence="3" id="KW-1185">Reference proteome</keyword>
<dbReference type="PANTHER" id="PTHR31639">
    <property type="entry name" value="F-BOX PROTEIN-LIKE"/>
    <property type="match status" value="1"/>
</dbReference>
<accession>A0AAV0NJ73</accession>
<gene>
    <name evidence="2" type="ORF">LITE_LOCUS33639</name>
</gene>
<reference evidence="2" key="1">
    <citation type="submission" date="2022-08" db="EMBL/GenBank/DDBJ databases">
        <authorList>
            <person name="Gutierrez-Valencia J."/>
        </authorList>
    </citation>
    <scope>NUCLEOTIDE SEQUENCE</scope>
</reference>
<dbReference type="InterPro" id="IPR053781">
    <property type="entry name" value="F-box_AtFBL13-like"/>
</dbReference>
<dbReference type="PANTHER" id="PTHR31639:SF312">
    <property type="entry name" value="CYCLIN-LIKE F-BOX"/>
    <property type="match status" value="1"/>
</dbReference>
<dbReference type="InterPro" id="IPR036047">
    <property type="entry name" value="F-box-like_dom_sf"/>
</dbReference>
<dbReference type="InterPro" id="IPR055411">
    <property type="entry name" value="LRR_FXL15/At3g58940/PEG3-like"/>
</dbReference>
<dbReference type="CDD" id="cd22160">
    <property type="entry name" value="F-box_AtFBL13-like"/>
    <property type="match status" value="1"/>
</dbReference>